<organism evidence="1 2">
    <name type="scientific">Klebsiella pneumoniae subsp. ozaenae</name>
    <dbReference type="NCBI Taxonomy" id="574"/>
    <lineage>
        <taxon>Bacteria</taxon>
        <taxon>Pseudomonadati</taxon>
        <taxon>Pseudomonadota</taxon>
        <taxon>Gammaproteobacteria</taxon>
        <taxon>Enterobacterales</taxon>
        <taxon>Enterobacteriaceae</taxon>
        <taxon>Klebsiella/Raoultella group</taxon>
        <taxon>Klebsiella</taxon>
        <taxon>Klebsiella pneumoniae complex</taxon>
    </lineage>
</organism>
<name>A0A377ZE38_KLEPO</name>
<sequence length="35" mass="3765">MAVLEVCCYSMACAREAERCGADRIELCAAPQEGD</sequence>
<evidence type="ECO:0000313" key="1">
    <source>
        <dbReference type="EMBL" id="STU68325.1"/>
    </source>
</evidence>
<gene>
    <name evidence="1" type="primary">cutC_1</name>
    <name evidence="1" type="ORF">NCTC10313_02797</name>
</gene>
<proteinExistence type="predicted"/>
<dbReference type="SUPFAM" id="SSF110395">
    <property type="entry name" value="CutC-like"/>
    <property type="match status" value="1"/>
</dbReference>
<dbReference type="Proteomes" id="UP000254487">
    <property type="component" value="Unassembled WGS sequence"/>
</dbReference>
<dbReference type="EMBL" id="UGLW01000003">
    <property type="protein sequence ID" value="STU68325.1"/>
    <property type="molecule type" value="Genomic_DNA"/>
</dbReference>
<protein>
    <submittedName>
        <fullName evidence="1">Cytoplasmic copper homeostasis protein cutC</fullName>
    </submittedName>
</protein>
<dbReference type="Gene3D" id="3.20.20.380">
    <property type="entry name" value="Copper homeostasis (CutC) domain"/>
    <property type="match status" value="1"/>
</dbReference>
<evidence type="ECO:0000313" key="2">
    <source>
        <dbReference type="Proteomes" id="UP000254487"/>
    </source>
</evidence>
<reference evidence="1 2" key="1">
    <citation type="submission" date="2018-06" db="EMBL/GenBank/DDBJ databases">
        <authorList>
            <consortium name="Pathogen Informatics"/>
            <person name="Doyle S."/>
        </authorList>
    </citation>
    <scope>NUCLEOTIDE SEQUENCE [LARGE SCALE GENOMIC DNA]</scope>
    <source>
        <strain evidence="1 2">NCTC10313</strain>
    </source>
</reference>
<dbReference type="InterPro" id="IPR036822">
    <property type="entry name" value="CutC-like_dom_sf"/>
</dbReference>
<dbReference type="Pfam" id="PF03932">
    <property type="entry name" value="CutC"/>
    <property type="match status" value="1"/>
</dbReference>
<dbReference type="InterPro" id="IPR005627">
    <property type="entry name" value="CutC-like"/>
</dbReference>
<accession>A0A377ZE38</accession>
<dbReference type="AlphaFoldDB" id="A0A377ZE38"/>